<organism evidence="1 2">
    <name type="scientific">Prochlorococcus marinus (strain MIT 9215)</name>
    <dbReference type="NCBI Taxonomy" id="93060"/>
    <lineage>
        <taxon>Bacteria</taxon>
        <taxon>Bacillati</taxon>
        <taxon>Cyanobacteriota</taxon>
        <taxon>Cyanophyceae</taxon>
        <taxon>Synechococcales</taxon>
        <taxon>Prochlorococcaceae</taxon>
        <taxon>Prochlorococcus</taxon>
    </lineage>
</organism>
<evidence type="ECO:0000313" key="1">
    <source>
        <dbReference type="EMBL" id="ABV50060.1"/>
    </source>
</evidence>
<dbReference type="Proteomes" id="UP000002014">
    <property type="component" value="Chromosome"/>
</dbReference>
<dbReference type="STRING" id="93060.P9215_04441"/>
<dbReference type="RefSeq" id="WP_012007202.1">
    <property type="nucleotide sequence ID" value="NC_009840.1"/>
</dbReference>
<dbReference type="KEGG" id="pmh:P9215_04441"/>
<proteinExistence type="predicted"/>
<reference evidence="1 2" key="1">
    <citation type="journal article" date="2007" name="PLoS Genet.">
        <title>Patterns and implications of gene gain and loss in the evolution of Prochlorococcus.</title>
        <authorList>
            <person name="Kettler G.C."/>
            <person name="Martiny A.C."/>
            <person name="Huang K."/>
            <person name="Zucker J."/>
            <person name="Coleman M.L."/>
            <person name="Rodrigue S."/>
            <person name="Chen F."/>
            <person name="Lapidus A."/>
            <person name="Ferriera S."/>
            <person name="Johnson J."/>
            <person name="Steglich C."/>
            <person name="Church G.M."/>
            <person name="Richardson P."/>
            <person name="Chisholm S.W."/>
        </authorList>
    </citation>
    <scope>NUCLEOTIDE SEQUENCE [LARGE SCALE GENOMIC DNA]</scope>
    <source>
        <strain evidence="1 2">MIT 9215</strain>
    </source>
</reference>
<dbReference type="HOGENOM" id="CLU_2539838_0_0_3"/>
<gene>
    <name evidence="1" type="ordered locus">P9215_04441</name>
</gene>
<sequence>MRTGEYKFNISKIHYLFSNYSRCILMPLESIYFDVNFLKDNFSDKFYSLLNILKSSWIRKKSVPIPAGLSQYDKRPALDFRIS</sequence>
<evidence type="ECO:0000313" key="2">
    <source>
        <dbReference type="Proteomes" id="UP000002014"/>
    </source>
</evidence>
<dbReference type="EMBL" id="CP000825">
    <property type="protein sequence ID" value="ABV50060.1"/>
    <property type="molecule type" value="Genomic_DNA"/>
</dbReference>
<protein>
    <submittedName>
        <fullName evidence="1">Uncharacterized protein</fullName>
    </submittedName>
</protein>
<accession>A8G379</accession>
<name>A8G379_PROM2</name>
<dbReference type="AlphaFoldDB" id="A8G379"/>